<dbReference type="EMBL" id="LAZR01032709">
    <property type="protein sequence ID" value="KKL50133.1"/>
    <property type="molecule type" value="Genomic_DNA"/>
</dbReference>
<protein>
    <submittedName>
        <fullName evidence="1">Uncharacterized protein</fullName>
    </submittedName>
</protein>
<name>A0A0F9CLA8_9ZZZZ</name>
<evidence type="ECO:0000313" key="1">
    <source>
        <dbReference type="EMBL" id="KKL50133.1"/>
    </source>
</evidence>
<accession>A0A0F9CLA8</accession>
<dbReference type="AlphaFoldDB" id="A0A0F9CLA8"/>
<proteinExistence type="predicted"/>
<sequence length="123" mass="14513">MEQIKGFNKAYQRAKKLGFENYLCIPHTTWKQAKENYDKGLILKDETLVLMFEQNVGRVLNLKGKKLPYCKDCGQLFNFQEFKSGFKNCEFCEAEKRRNRGELKELVSEKLHKIKNENKKSSI</sequence>
<gene>
    <name evidence="1" type="ORF">LCGC14_2308560</name>
</gene>
<organism evidence="1">
    <name type="scientific">marine sediment metagenome</name>
    <dbReference type="NCBI Taxonomy" id="412755"/>
    <lineage>
        <taxon>unclassified sequences</taxon>
        <taxon>metagenomes</taxon>
        <taxon>ecological metagenomes</taxon>
    </lineage>
</organism>
<reference evidence="1" key="1">
    <citation type="journal article" date="2015" name="Nature">
        <title>Complex archaea that bridge the gap between prokaryotes and eukaryotes.</title>
        <authorList>
            <person name="Spang A."/>
            <person name="Saw J.H."/>
            <person name="Jorgensen S.L."/>
            <person name="Zaremba-Niedzwiedzka K."/>
            <person name="Martijn J."/>
            <person name="Lind A.E."/>
            <person name="van Eijk R."/>
            <person name="Schleper C."/>
            <person name="Guy L."/>
            <person name="Ettema T.J."/>
        </authorList>
    </citation>
    <scope>NUCLEOTIDE SEQUENCE</scope>
</reference>
<comment type="caution">
    <text evidence="1">The sequence shown here is derived from an EMBL/GenBank/DDBJ whole genome shotgun (WGS) entry which is preliminary data.</text>
</comment>